<keyword evidence="5 6" id="KW-0067">ATP-binding</keyword>
<feature type="binding site" evidence="6">
    <location>
        <begin position="327"/>
        <end position="331"/>
    </location>
    <ligand>
        <name>ATP</name>
        <dbReference type="ChEBI" id="CHEBI:30616"/>
    </ligand>
</feature>
<gene>
    <name evidence="8" type="primary">ackA_1</name>
    <name evidence="6" type="synonym">ackA</name>
    <name evidence="8" type="ORF">Pan44_05050</name>
</gene>
<keyword evidence="6" id="KW-0963">Cytoplasm</keyword>
<dbReference type="UniPathway" id="UPA00340">
    <property type="reaction ID" value="UER00458"/>
</dbReference>
<dbReference type="PIRSF" id="PIRSF000722">
    <property type="entry name" value="Acetate_prop_kin"/>
    <property type="match status" value="1"/>
</dbReference>
<dbReference type="OrthoDB" id="9802453at2"/>
<dbReference type="NCBIfam" id="TIGR00016">
    <property type="entry name" value="ackA"/>
    <property type="match status" value="1"/>
</dbReference>
<dbReference type="InParanoid" id="A0A517S8P9"/>
<dbReference type="Gene3D" id="3.30.420.40">
    <property type="match status" value="2"/>
</dbReference>
<dbReference type="AlphaFoldDB" id="A0A517S8P9"/>
<dbReference type="GO" id="GO:0006085">
    <property type="term" value="P:acetyl-CoA biosynthetic process"/>
    <property type="evidence" value="ECO:0007669"/>
    <property type="project" value="UniProtKB-UniRule"/>
</dbReference>
<dbReference type="Pfam" id="PF00871">
    <property type="entry name" value="Acetate_kinase"/>
    <property type="match status" value="1"/>
</dbReference>
<feature type="site" description="Transition state stabilizer" evidence="6">
    <location>
        <position position="237"/>
    </location>
</feature>
<comment type="caution">
    <text evidence="6">Lacks conserved residue(s) required for the propagation of feature annotation.</text>
</comment>
<evidence type="ECO:0000313" key="8">
    <source>
        <dbReference type="EMBL" id="QDT52493.1"/>
    </source>
</evidence>
<dbReference type="InterPro" id="IPR004372">
    <property type="entry name" value="Ac/propionate_kinase"/>
</dbReference>
<dbReference type="Proteomes" id="UP000315700">
    <property type="component" value="Chromosome"/>
</dbReference>
<dbReference type="GO" id="GO:0000287">
    <property type="term" value="F:magnesium ion binding"/>
    <property type="evidence" value="ECO:0007669"/>
    <property type="project" value="UniProtKB-UniRule"/>
</dbReference>
<keyword evidence="4 6" id="KW-0418">Kinase</keyword>
<dbReference type="GO" id="GO:0006083">
    <property type="term" value="P:acetate metabolic process"/>
    <property type="evidence" value="ECO:0007669"/>
    <property type="project" value="TreeGrafter"/>
</dbReference>
<dbReference type="GO" id="GO:0005524">
    <property type="term" value="F:ATP binding"/>
    <property type="evidence" value="ECO:0007669"/>
    <property type="project" value="UniProtKB-KW"/>
</dbReference>
<organism evidence="8 9">
    <name type="scientific">Caulifigura coniformis</name>
    <dbReference type="NCBI Taxonomy" id="2527983"/>
    <lineage>
        <taxon>Bacteria</taxon>
        <taxon>Pseudomonadati</taxon>
        <taxon>Planctomycetota</taxon>
        <taxon>Planctomycetia</taxon>
        <taxon>Planctomycetales</taxon>
        <taxon>Planctomycetaceae</taxon>
        <taxon>Caulifigura</taxon>
    </lineage>
</organism>
<dbReference type="GO" id="GO:0008776">
    <property type="term" value="F:acetate kinase activity"/>
    <property type="evidence" value="ECO:0007669"/>
    <property type="project" value="UniProtKB-UniRule"/>
</dbReference>
<comment type="function">
    <text evidence="6">Catalyzes the formation of acetyl phosphate from acetate and ATP. Can also catalyze the reverse reaction.</text>
</comment>
<proteinExistence type="inferred from homology"/>
<reference evidence="8 9" key="1">
    <citation type="submission" date="2019-02" db="EMBL/GenBank/DDBJ databases">
        <title>Deep-cultivation of Planctomycetes and their phenomic and genomic characterization uncovers novel biology.</title>
        <authorList>
            <person name="Wiegand S."/>
            <person name="Jogler M."/>
            <person name="Boedeker C."/>
            <person name="Pinto D."/>
            <person name="Vollmers J."/>
            <person name="Rivas-Marin E."/>
            <person name="Kohn T."/>
            <person name="Peeters S.H."/>
            <person name="Heuer A."/>
            <person name="Rast P."/>
            <person name="Oberbeckmann S."/>
            <person name="Bunk B."/>
            <person name="Jeske O."/>
            <person name="Meyerdierks A."/>
            <person name="Storesund J.E."/>
            <person name="Kallscheuer N."/>
            <person name="Luecker S."/>
            <person name="Lage O.M."/>
            <person name="Pohl T."/>
            <person name="Merkel B.J."/>
            <person name="Hornburger P."/>
            <person name="Mueller R.-W."/>
            <person name="Bruemmer F."/>
            <person name="Labrenz M."/>
            <person name="Spormann A.M."/>
            <person name="Op den Camp H."/>
            <person name="Overmann J."/>
            <person name="Amann R."/>
            <person name="Jetten M.S.M."/>
            <person name="Mascher T."/>
            <person name="Medema M.H."/>
            <person name="Devos D.P."/>
            <person name="Kaster A.-K."/>
            <person name="Ovreas L."/>
            <person name="Rohde M."/>
            <person name="Galperin M.Y."/>
            <person name="Jogler C."/>
        </authorList>
    </citation>
    <scope>NUCLEOTIDE SEQUENCE [LARGE SCALE GENOMIC DNA]</scope>
    <source>
        <strain evidence="8 9">Pan44</strain>
    </source>
</reference>
<evidence type="ECO:0000256" key="1">
    <source>
        <dbReference type="ARBA" id="ARBA00008748"/>
    </source>
</evidence>
<keyword evidence="9" id="KW-1185">Reference proteome</keyword>
<dbReference type="InterPro" id="IPR023865">
    <property type="entry name" value="Aliphatic_acid_kinase_CS"/>
</dbReference>
<dbReference type="InterPro" id="IPR000890">
    <property type="entry name" value="Aliphatic_acid_kin_short-chain"/>
</dbReference>
<comment type="subunit">
    <text evidence="6">Homodimer.</text>
</comment>
<comment type="catalytic activity">
    <reaction evidence="6">
        <text>acetate + ATP = acetyl phosphate + ADP</text>
        <dbReference type="Rhea" id="RHEA:11352"/>
        <dbReference type="ChEBI" id="CHEBI:22191"/>
        <dbReference type="ChEBI" id="CHEBI:30089"/>
        <dbReference type="ChEBI" id="CHEBI:30616"/>
        <dbReference type="ChEBI" id="CHEBI:456216"/>
        <dbReference type="EC" id="2.7.2.1"/>
    </reaction>
</comment>
<dbReference type="EC" id="2.7.2.1" evidence="6"/>
<feature type="binding site" evidence="6">
    <location>
        <position position="7"/>
    </location>
    <ligand>
        <name>Mg(2+)</name>
        <dbReference type="ChEBI" id="CHEBI:18420"/>
    </ligand>
</feature>
<keyword evidence="6" id="KW-0460">Magnesium</keyword>
<dbReference type="EMBL" id="CP036271">
    <property type="protein sequence ID" value="QDT52493.1"/>
    <property type="molecule type" value="Genomic_DNA"/>
</dbReference>
<evidence type="ECO:0000256" key="3">
    <source>
        <dbReference type="ARBA" id="ARBA00022741"/>
    </source>
</evidence>
<dbReference type="PRINTS" id="PR00471">
    <property type="entry name" value="ACETATEKNASE"/>
</dbReference>
<keyword evidence="3 6" id="KW-0547">Nucleotide-binding</keyword>
<name>A0A517S8P9_9PLAN</name>
<dbReference type="GO" id="GO:0005737">
    <property type="term" value="C:cytoplasm"/>
    <property type="evidence" value="ECO:0007669"/>
    <property type="project" value="UniProtKB-SubCell"/>
</dbReference>
<protein>
    <recommendedName>
        <fullName evidence="6">Acetate kinase</fullName>
        <ecNumber evidence="6">2.7.2.1</ecNumber>
    </recommendedName>
    <alternativeName>
        <fullName evidence="6">Acetokinase</fullName>
    </alternativeName>
</protein>
<evidence type="ECO:0000256" key="2">
    <source>
        <dbReference type="ARBA" id="ARBA00022679"/>
    </source>
</evidence>
<evidence type="ECO:0000256" key="7">
    <source>
        <dbReference type="RuleBase" id="RU003835"/>
    </source>
</evidence>
<dbReference type="PANTHER" id="PTHR21060">
    <property type="entry name" value="ACETATE KINASE"/>
    <property type="match status" value="1"/>
</dbReference>
<evidence type="ECO:0000256" key="6">
    <source>
        <dbReference type="HAMAP-Rule" id="MF_00020"/>
    </source>
</evidence>
<keyword evidence="2 6" id="KW-0808">Transferase</keyword>
<feature type="site" description="Transition state stabilizer" evidence="6">
    <location>
        <position position="178"/>
    </location>
</feature>
<comment type="similarity">
    <text evidence="1 6 7">Belongs to the acetokinase family.</text>
</comment>
<evidence type="ECO:0000256" key="4">
    <source>
        <dbReference type="ARBA" id="ARBA00022777"/>
    </source>
</evidence>
<evidence type="ECO:0000256" key="5">
    <source>
        <dbReference type="ARBA" id="ARBA00022840"/>
    </source>
</evidence>
<accession>A0A517S8P9</accession>
<dbReference type="SUPFAM" id="SSF53067">
    <property type="entry name" value="Actin-like ATPase domain"/>
    <property type="match status" value="2"/>
</dbReference>
<dbReference type="HAMAP" id="MF_00020">
    <property type="entry name" value="Acetate_kinase"/>
    <property type="match status" value="1"/>
</dbReference>
<dbReference type="InterPro" id="IPR043129">
    <property type="entry name" value="ATPase_NBD"/>
</dbReference>
<comment type="pathway">
    <text evidence="6">Metabolic intermediate biosynthesis; acetyl-CoA biosynthesis; acetyl-CoA from acetate: step 1/2.</text>
</comment>
<feature type="binding site" evidence="6">
    <location>
        <begin position="279"/>
        <end position="281"/>
    </location>
    <ligand>
        <name>ATP</name>
        <dbReference type="ChEBI" id="CHEBI:30616"/>
    </ligand>
</feature>
<dbReference type="PROSITE" id="PS01075">
    <property type="entry name" value="ACETATE_KINASE_1"/>
    <property type="match status" value="1"/>
</dbReference>
<comment type="subcellular location">
    <subcellularLocation>
        <location evidence="6">Cytoplasm</location>
    </subcellularLocation>
</comment>
<sequence length="394" mass="42735">MIILVANLGSTSFKYRVYDMPAERQLARGGIDRIGQAESRCTVEIGSHKEEISRSIPDHAAAVQMCLDQLTDPQHGCLKSADEVKAIGFKAVFAGHYSGIRIVDEPLLAEMERLFDVAPAHNPPYAKAMRQLRAAFPQIPLVAALETAFHDTISPALRTYAAPYEWKEKYAIQKWGFHGASHRYIGTRMAELLGRNDLKVISCHLGGSNSLCAIKGGVSQATSMGLSPQTGLLQNNRVGDFDPFALPILLKLSGKTLPQILEDLSERSGLLGLSGVSPDMRDVEEAAAKGNERAELALNVFAASIRQYLGSYLVVLNGADAIVFTGGIGENSSRMRRQVCENLDFAGIELDEAKNQSVKGEVCLSTPGSRTQIWVVPTNEEIVVARQSLAAVSK</sequence>
<dbReference type="PANTHER" id="PTHR21060:SF15">
    <property type="entry name" value="ACETATE KINASE-RELATED"/>
    <property type="match status" value="1"/>
</dbReference>
<dbReference type="KEGG" id="ccos:Pan44_05050"/>
<feature type="binding site" evidence="6">
    <location>
        <position position="380"/>
    </location>
    <ligand>
        <name>Mg(2+)</name>
        <dbReference type="ChEBI" id="CHEBI:18420"/>
    </ligand>
</feature>
<comment type="cofactor">
    <cofactor evidence="6">
        <name>Mg(2+)</name>
        <dbReference type="ChEBI" id="CHEBI:18420"/>
    </cofactor>
    <cofactor evidence="6">
        <name>Mn(2+)</name>
        <dbReference type="ChEBI" id="CHEBI:29035"/>
    </cofactor>
    <text evidence="6">Mg(2+). Can also accept Mn(2+).</text>
</comment>
<evidence type="ECO:0000313" key="9">
    <source>
        <dbReference type="Proteomes" id="UP000315700"/>
    </source>
</evidence>
<feature type="binding site" evidence="6">
    <location>
        <position position="14"/>
    </location>
    <ligand>
        <name>ATP</name>
        <dbReference type="ChEBI" id="CHEBI:30616"/>
    </ligand>
</feature>
<dbReference type="RefSeq" id="WP_145026892.1">
    <property type="nucleotide sequence ID" value="NZ_CP036271.1"/>
</dbReference>
<keyword evidence="6" id="KW-0479">Metal-binding</keyword>